<keyword evidence="1" id="KW-0812">Transmembrane</keyword>
<reference evidence="3" key="2">
    <citation type="submission" date="2015-04" db="EMBL/GenBank/DDBJ databases">
        <title>Draft Genome Sequences of Eight Spore-Forming Food Isolates of Bacillus cereus Genome sequencing.</title>
        <authorList>
            <person name="Krawcyk A.O."/>
            <person name="de Jong A."/>
            <person name="Eijlander R.T."/>
            <person name="Berendsen E.M."/>
            <person name="Holsappel S."/>
            <person name="Wells-Bennik M."/>
            <person name="Kuipers O.P."/>
        </authorList>
    </citation>
    <scope>NUCLEOTIDE SEQUENCE [LARGE SCALE GENOMIC DNA]</scope>
    <source>
        <strain evidence="3">B4147</strain>
    </source>
</reference>
<keyword evidence="1" id="KW-0472">Membrane</keyword>
<evidence type="ECO:0000313" key="2">
    <source>
        <dbReference type="EMBL" id="KKZ90839.1"/>
    </source>
</evidence>
<protein>
    <submittedName>
        <fullName evidence="2">Uncharacterized protein</fullName>
    </submittedName>
</protein>
<evidence type="ECO:0000313" key="3">
    <source>
        <dbReference type="Proteomes" id="UP000035350"/>
    </source>
</evidence>
<dbReference type="EMBL" id="LCYN01000039">
    <property type="protein sequence ID" value="KKZ90839.1"/>
    <property type="molecule type" value="Genomic_DNA"/>
</dbReference>
<comment type="caution">
    <text evidence="2">The sequence shown here is derived from an EMBL/GenBank/DDBJ whole genome shotgun (WGS) entry which is preliminary data.</text>
</comment>
<sequence length="52" mass="6104">MRKLCYYLSPVKEKNFIILLSPNGLASKKSIKKIPVNYGFFFILYLVSIYEL</sequence>
<reference evidence="2 3" key="1">
    <citation type="journal article" date="2015" name="Genome Announc.">
        <title>Next-Generation Whole-Genome Sequencing of Eight Strains of Bacillus cereus, Isolated from Food.</title>
        <authorList>
            <person name="Krawczyk A.O."/>
            <person name="de Jong A."/>
            <person name="Eijlander R.T."/>
            <person name="Berendsen E.M."/>
            <person name="Holsappel S."/>
            <person name="Wells-Bennik M.H."/>
            <person name="Kuipers O.P."/>
        </authorList>
    </citation>
    <scope>NUCLEOTIDE SEQUENCE [LARGE SCALE GENOMIC DNA]</scope>
    <source>
        <strain evidence="2 3">B4147</strain>
    </source>
</reference>
<dbReference type="PATRIC" id="fig|1396.433.peg.968"/>
<name>A0A0G8BUT1_9BACI</name>
<dbReference type="AlphaFoldDB" id="A0A0G8BUT1"/>
<proteinExistence type="predicted"/>
<keyword evidence="1" id="KW-1133">Transmembrane helix</keyword>
<accession>A0A0G8BUT1</accession>
<organism evidence="2 3">
    <name type="scientific">Bacillus wiedmannii</name>
    <dbReference type="NCBI Taxonomy" id="1890302"/>
    <lineage>
        <taxon>Bacteria</taxon>
        <taxon>Bacillati</taxon>
        <taxon>Bacillota</taxon>
        <taxon>Bacilli</taxon>
        <taxon>Bacillales</taxon>
        <taxon>Bacillaceae</taxon>
        <taxon>Bacillus</taxon>
        <taxon>Bacillus cereus group</taxon>
    </lineage>
</organism>
<feature type="transmembrane region" description="Helical" evidence="1">
    <location>
        <begin position="34"/>
        <end position="50"/>
    </location>
</feature>
<evidence type="ECO:0000256" key="1">
    <source>
        <dbReference type="SAM" id="Phobius"/>
    </source>
</evidence>
<gene>
    <name evidence="2" type="ORF">B4147_0202</name>
</gene>
<dbReference type="Proteomes" id="UP000035350">
    <property type="component" value="Unassembled WGS sequence"/>
</dbReference>